<organism evidence="2 3">
    <name type="scientific">Pleurodeles waltl</name>
    <name type="common">Iberian ribbed newt</name>
    <dbReference type="NCBI Taxonomy" id="8319"/>
    <lineage>
        <taxon>Eukaryota</taxon>
        <taxon>Metazoa</taxon>
        <taxon>Chordata</taxon>
        <taxon>Craniata</taxon>
        <taxon>Vertebrata</taxon>
        <taxon>Euteleostomi</taxon>
        <taxon>Amphibia</taxon>
        <taxon>Batrachia</taxon>
        <taxon>Caudata</taxon>
        <taxon>Salamandroidea</taxon>
        <taxon>Salamandridae</taxon>
        <taxon>Pleurodelinae</taxon>
        <taxon>Pleurodeles</taxon>
    </lineage>
</organism>
<comment type="caution">
    <text evidence="2">The sequence shown here is derived from an EMBL/GenBank/DDBJ whole genome shotgun (WGS) entry which is preliminary data.</text>
</comment>
<sequence>MASSGVSPGLLETQRGGPGGCPATRRERKGRQTCVLAALWPGECGGLVGVPSAGGPEAWGQTHCGIRVRFTAVRRADERLGSTADRGDPVVLVEGGPSTVGLRHCPCRAVRWLWEKSLRPVSRGVCDTWLEACLPWRSDSGVFVGTGEGGEVWRRKE</sequence>
<accession>A0AAV7SYR5</accession>
<name>A0AAV7SYR5_PLEWA</name>
<evidence type="ECO:0000313" key="2">
    <source>
        <dbReference type="EMBL" id="KAJ1169390.1"/>
    </source>
</evidence>
<reference evidence="2" key="1">
    <citation type="journal article" date="2022" name="bioRxiv">
        <title>Sequencing and chromosome-scale assembly of the giantPleurodeles waltlgenome.</title>
        <authorList>
            <person name="Brown T."/>
            <person name="Elewa A."/>
            <person name="Iarovenko S."/>
            <person name="Subramanian E."/>
            <person name="Araus A.J."/>
            <person name="Petzold A."/>
            <person name="Susuki M."/>
            <person name="Suzuki K.-i.T."/>
            <person name="Hayashi T."/>
            <person name="Toyoda A."/>
            <person name="Oliveira C."/>
            <person name="Osipova E."/>
            <person name="Leigh N.D."/>
            <person name="Simon A."/>
            <person name="Yun M.H."/>
        </authorList>
    </citation>
    <scope>NUCLEOTIDE SEQUENCE</scope>
    <source>
        <strain evidence="2">20211129_DDA</strain>
        <tissue evidence="2">Liver</tissue>
    </source>
</reference>
<evidence type="ECO:0000256" key="1">
    <source>
        <dbReference type="SAM" id="MobiDB-lite"/>
    </source>
</evidence>
<dbReference type="AlphaFoldDB" id="A0AAV7SYR5"/>
<gene>
    <name evidence="2" type="ORF">NDU88_001283</name>
</gene>
<dbReference type="EMBL" id="JANPWB010000007">
    <property type="protein sequence ID" value="KAJ1169390.1"/>
    <property type="molecule type" value="Genomic_DNA"/>
</dbReference>
<evidence type="ECO:0000313" key="3">
    <source>
        <dbReference type="Proteomes" id="UP001066276"/>
    </source>
</evidence>
<keyword evidence="3" id="KW-1185">Reference proteome</keyword>
<dbReference type="Proteomes" id="UP001066276">
    <property type="component" value="Chromosome 4_1"/>
</dbReference>
<proteinExistence type="predicted"/>
<feature type="region of interest" description="Disordered" evidence="1">
    <location>
        <begin position="1"/>
        <end position="26"/>
    </location>
</feature>
<protein>
    <submittedName>
        <fullName evidence="2">Uncharacterized protein</fullName>
    </submittedName>
</protein>